<keyword evidence="2" id="KW-1185">Reference proteome</keyword>
<sequence length="78" mass="9219">MEHFVRILDFNNIHQHSIYVKVTVYDAETGEEHNDEVRFLSGMLYGDLVHQDRSPLSPDCRNYVQETLMRKYANGDFL</sequence>
<protein>
    <submittedName>
        <fullName evidence="1">Uncharacterized protein</fullName>
    </submittedName>
</protein>
<comment type="caution">
    <text evidence="1">The sequence shown here is derived from an EMBL/GenBank/DDBJ whole genome shotgun (WGS) entry which is preliminary data.</text>
</comment>
<dbReference type="RefSeq" id="WP_190999441.1">
    <property type="nucleotide sequence ID" value="NZ_JACXSI010000047.1"/>
</dbReference>
<reference evidence="1" key="1">
    <citation type="submission" date="2020-09" db="EMBL/GenBank/DDBJ databases">
        <title>Bacillus faecalis sp. nov., a moderately halophilic bacterium isolated from cow faeces.</title>
        <authorList>
            <person name="Jiang L."/>
            <person name="Lee J."/>
        </authorList>
    </citation>
    <scope>NUCLEOTIDE SEQUENCE</scope>
    <source>
        <strain evidence="1">AGMB 02131</strain>
    </source>
</reference>
<accession>A0A927D2K5</accession>
<dbReference type="Proteomes" id="UP000602076">
    <property type="component" value="Unassembled WGS sequence"/>
</dbReference>
<name>A0A927D2K5_9BACI</name>
<dbReference type="AlphaFoldDB" id="A0A927D2K5"/>
<gene>
    <name evidence="1" type="ORF">IEO70_16310</name>
</gene>
<evidence type="ECO:0000313" key="2">
    <source>
        <dbReference type="Proteomes" id="UP000602076"/>
    </source>
</evidence>
<organism evidence="1 2">
    <name type="scientific">Peribacillus faecalis</name>
    <dbReference type="NCBI Taxonomy" id="2772559"/>
    <lineage>
        <taxon>Bacteria</taxon>
        <taxon>Bacillati</taxon>
        <taxon>Bacillota</taxon>
        <taxon>Bacilli</taxon>
        <taxon>Bacillales</taxon>
        <taxon>Bacillaceae</taxon>
        <taxon>Peribacillus</taxon>
    </lineage>
</organism>
<dbReference type="EMBL" id="JACXSI010000047">
    <property type="protein sequence ID" value="MBD3109904.1"/>
    <property type="molecule type" value="Genomic_DNA"/>
</dbReference>
<evidence type="ECO:0000313" key="1">
    <source>
        <dbReference type="EMBL" id="MBD3109904.1"/>
    </source>
</evidence>
<proteinExistence type="predicted"/>